<dbReference type="Proteomes" id="UP000789595">
    <property type="component" value="Unassembled WGS sequence"/>
</dbReference>
<dbReference type="GO" id="GO:0048471">
    <property type="term" value="C:perinuclear region of cytoplasm"/>
    <property type="evidence" value="ECO:0007669"/>
    <property type="project" value="TreeGrafter"/>
</dbReference>
<dbReference type="Gene3D" id="3.80.10.10">
    <property type="entry name" value="Ribonuclease Inhibitor"/>
    <property type="match status" value="3"/>
</dbReference>
<feature type="compositionally biased region" description="Basic residues" evidence="4">
    <location>
        <begin position="25"/>
        <end position="47"/>
    </location>
</feature>
<keyword evidence="2" id="KW-0433">Leucine-rich repeat</keyword>
<keyword evidence="6" id="KW-1185">Reference proteome</keyword>
<sequence>MVRGARTAPARGGKKKGRTPSPKGRAGKKKGRTPSPKRKGRKDRRRGRVSDYSDSDYSSRSSRSRSTSREPSPTPSQEQEELAEGIETLVDLERDLRALRTERLREENEAIKRERDAWRERAEGAAATRGGLRRAHAPAPPARAPRSRPLVRAQADAQGGFEDEDEGADDVVDLSGAQAGDGRFATLVKRVHARAATEDQAPQACSVSHALLAENDLTDACEPALSEFVAAQRLRVLDLEGNALGLRGLEAVCRALADASGASGTRLQRLCLAGNGFAGERGAGAALGEALYNRSKEGHLQKLFEVTCTLGDDPRLARDGEVPRRMVLGRRTRGHPLADNPILPDDPNAPDAVSSMPPPPPPTKKAAPKKRPTPKKAARRGATTATAKASGDSRPLNAAAFLDKISLDDADGAPQLAALVALALRGAQITRDAVQSLARMRRLTALDLSFAFVGPRGAADLAASLVAGADPGDARAAGLTYLNLTHNGIGDAGVLALAAALDGSLRKPQPDGYYDLAVDKRARDDGDARARKLGLAARAADDGPSARDAFARARRDAREGKKPPPAKEKKEKKAAAKKPPPRRGAKDRKRAGREAPAPAAPAAPPGPRAPSLTVLDVSANRIGQRGARALALALKRSPTLASVNVGRNDLGADACAALLKAGAQSAGLFELRGARAAGARAADVAAFARRAADRLEVTRRSAGGGGRTRTITIREDDAGDEAAPTVCDMPPDATLRYAAGAGPLVARPPEVDGEALRRAEREREAAASAPEDAEDAADAPPPSALGRAILNAAAAVRAACGAARDGADDGFALAWSPAEVATMRRERPCLPAPPPRSAWRCVGRAYAPVAGQLVVSWATCVHPAPVGFRWHLVRSRPLGGGVSDGLASGSRAGETATPDEPDAYYPRGSPWAWHAHRLDVADALPGDVLSVWAAPDGPEDLARQEAAQLVARDLSVGLAASHLAATPDASCLHDAAILALPFHDSAPLDAFDGTGRA</sequence>
<evidence type="ECO:0000256" key="4">
    <source>
        <dbReference type="SAM" id="MobiDB-lite"/>
    </source>
</evidence>
<dbReference type="GO" id="GO:0005634">
    <property type="term" value="C:nucleus"/>
    <property type="evidence" value="ECO:0007669"/>
    <property type="project" value="TreeGrafter"/>
</dbReference>
<gene>
    <name evidence="5" type="ORF">PECAL_1P25860</name>
</gene>
<dbReference type="GO" id="GO:0006913">
    <property type="term" value="P:nucleocytoplasmic transport"/>
    <property type="evidence" value="ECO:0007669"/>
    <property type="project" value="TreeGrafter"/>
</dbReference>
<organism evidence="5 6">
    <name type="scientific">Pelagomonas calceolata</name>
    <dbReference type="NCBI Taxonomy" id="35677"/>
    <lineage>
        <taxon>Eukaryota</taxon>
        <taxon>Sar</taxon>
        <taxon>Stramenopiles</taxon>
        <taxon>Ochrophyta</taxon>
        <taxon>Pelagophyceae</taxon>
        <taxon>Pelagomonadales</taxon>
        <taxon>Pelagomonadaceae</taxon>
        <taxon>Pelagomonas</taxon>
    </lineage>
</organism>
<proteinExistence type="predicted"/>
<dbReference type="OrthoDB" id="10688291at2759"/>
<feature type="compositionally biased region" description="Low complexity" evidence="4">
    <location>
        <begin position="50"/>
        <end position="77"/>
    </location>
</feature>
<reference evidence="5" key="1">
    <citation type="submission" date="2021-11" db="EMBL/GenBank/DDBJ databases">
        <authorList>
            <consortium name="Genoscope - CEA"/>
            <person name="William W."/>
        </authorList>
    </citation>
    <scope>NUCLEOTIDE SEQUENCE</scope>
</reference>
<keyword evidence="1" id="KW-0343">GTPase activation</keyword>
<dbReference type="EMBL" id="CAKKNE010000001">
    <property type="protein sequence ID" value="CAH0366112.1"/>
    <property type="molecule type" value="Genomic_DNA"/>
</dbReference>
<feature type="compositionally biased region" description="Basic and acidic residues" evidence="4">
    <location>
        <begin position="102"/>
        <end position="123"/>
    </location>
</feature>
<feature type="compositionally biased region" description="Basic residues" evidence="4">
    <location>
        <begin position="575"/>
        <end position="591"/>
    </location>
</feature>
<dbReference type="Pfam" id="PF13516">
    <property type="entry name" value="LRR_6"/>
    <property type="match status" value="3"/>
</dbReference>
<feature type="region of interest" description="Disordered" evidence="4">
    <location>
        <begin position="1"/>
        <end position="87"/>
    </location>
</feature>
<feature type="region of interest" description="Disordered" evidence="4">
    <location>
        <begin position="102"/>
        <end position="168"/>
    </location>
</feature>
<feature type="compositionally biased region" description="Basic residues" evidence="4">
    <location>
        <begin position="366"/>
        <end position="379"/>
    </location>
</feature>
<feature type="region of interest" description="Disordered" evidence="4">
    <location>
        <begin position="744"/>
        <end position="782"/>
    </location>
</feature>
<feature type="region of interest" description="Disordered" evidence="4">
    <location>
        <begin position="881"/>
        <end position="903"/>
    </location>
</feature>
<dbReference type="SUPFAM" id="SSF52047">
    <property type="entry name" value="RNI-like"/>
    <property type="match status" value="1"/>
</dbReference>
<dbReference type="InterPro" id="IPR032675">
    <property type="entry name" value="LRR_dom_sf"/>
</dbReference>
<feature type="compositionally biased region" description="Basic and acidic residues" evidence="4">
    <location>
        <begin position="754"/>
        <end position="765"/>
    </location>
</feature>
<feature type="region of interest" description="Disordered" evidence="4">
    <location>
        <begin position="314"/>
        <end position="392"/>
    </location>
</feature>
<dbReference type="PANTHER" id="PTHR24113">
    <property type="entry name" value="RAN GTPASE-ACTIVATING PROTEIN 1"/>
    <property type="match status" value="1"/>
</dbReference>
<evidence type="ECO:0000313" key="5">
    <source>
        <dbReference type="EMBL" id="CAH0366112.1"/>
    </source>
</evidence>
<evidence type="ECO:0000256" key="3">
    <source>
        <dbReference type="ARBA" id="ARBA00022737"/>
    </source>
</evidence>
<name>A0A8J2WS00_9STRA</name>
<comment type="caution">
    <text evidence="5">The sequence shown here is derived from an EMBL/GenBank/DDBJ whole genome shotgun (WGS) entry which is preliminary data.</text>
</comment>
<dbReference type="GO" id="GO:0005096">
    <property type="term" value="F:GTPase activator activity"/>
    <property type="evidence" value="ECO:0007669"/>
    <property type="project" value="UniProtKB-KW"/>
</dbReference>
<evidence type="ECO:0000256" key="2">
    <source>
        <dbReference type="ARBA" id="ARBA00022614"/>
    </source>
</evidence>
<dbReference type="GO" id="GO:0031267">
    <property type="term" value="F:small GTPase binding"/>
    <property type="evidence" value="ECO:0007669"/>
    <property type="project" value="TreeGrafter"/>
</dbReference>
<feature type="region of interest" description="Disordered" evidence="4">
    <location>
        <begin position="535"/>
        <end position="612"/>
    </location>
</feature>
<feature type="compositionally biased region" description="Low complexity" evidence="4">
    <location>
        <begin position="380"/>
        <end position="389"/>
    </location>
</feature>
<feature type="compositionally biased region" description="Basic and acidic residues" evidence="4">
    <location>
        <begin position="539"/>
        <end position="574"/>
    </location>
</feature>
<feature type="compositionally biased region" description="Basic and acidic residues" evidence="4">
    <location>
        <begin position="314"/>
        <end position="324"/>
    </location>
</feature>
<dbReference type="InterPro" id="IPR027038">
    <property type="entry name" value="RanGap"/>
</dbReference>
<dbReference type="PANTHER" id="PTHR24113:SF12">
    <property type="entry name" value="RAN GTPASE-ACTIVATING PROTEIN 1"/>
    <property type="match status" value="1"/>
</dbReference>
<evidence type="ECO:0000313" key="6">
    <source>
        <dbReference type="Proteomes" id="UP000789595"/>
    </source>
</evidence>
<dbReference type="SMART" id="SM00368">
    <property type="entry name" value="LRR_RI"/>
    <property type="match status" value="6"/>
</dbReference>
<evidence type="ECO:0000256" key="1">
    <source>
        <dbReference type="ARBA" id="ARBA00022468"/>
    </source>
</evidence>
<protein>
    <submittedName>
        <fullName evidence="5">Uncharacterized protein</fullName>
    </submittedName>
</protein>
<feature type="compositionally biased region" description="Pro residues" evidence="4">
    <location>
        <begin position="598"/>
        <end position="608"/>
    </location>
</feature>
<keyword evidence="3" id="KW-0677">Repeat</keyword>
<dbReference type="AlphaFoldDB" id="A0A8J2WS00"/>
<dbReference type="GO" id="GO:0005829">
    <property type="term" value="C:cytosol"/>
    <property type="evidence" value="ECO:0007669"/>
    <property type="project" value="TreeGrafter"/>
</dbReference>
<dbReference type="InterPro" id="IPR001611">
    <property type="entry name" value="Leu-rich_rpt"/>
</dbReference>
<accession>A0A8J2WS00</accession>